<evidence type="ECO:0000313" key="3">
    <source>
        <dbReference type="Proteomes" id="UP001331761"/>
    </source>
</evidence>
<dbReference type="Gene3D" id="1.20.1070.10">
    <property type="entry name" value="Rhodopsin 7-helix transmembrane proteins"/>
    <property type="match status" value="1"/>
</dbReference>
<dbReference type="EMBL" id="WIXE01011308">
    <property type="protein sequence ID" value="KAK5976841.1"/>
    <property type="molecule type" value="Genomic_DNA"/>
</dbReference>
<keyword evidence="1" id="KW-0812">Transmembrane</keyword>
<keyword evidence="1" id="KW-1133">Transmembrane helix</keyword>
<evidence type="ECO:0000256" key="1">
    <source>
        <dbReference type="SAM" id="Phobius"/>
    </source>
</evidence>
<gene>
    <name evidence="2" type="ORF">GCK32_019741</name>
</gene>
<proteinExistence type="predicted"/>
<name>A0AAN8FCV9_TRICO</name>
<dbReference type="Proteomes" id="UP001331761">
    <property type="component" value="Unassembled WGS sequence"/>
</dbReference>
<comment type="caution">
    <text evidence="2">The sequence shown here is derived from an EMBL/GenBank/DDBJ whole genome shotgun (WGS) entry which is preliminary data.</text>
</comment>
<keyword evidence="3" id="KW-1185">Reference proteome</keyword>
<protein>
    <submittedName>
        <fullName evidence="2">Uncharacterized protein</fullName>
    </submittedName>
</protein>
<feature type="transmembrane region" description="Helical" evidence="1">
    <location>
        <begin position="56"/>
        <end position="78"/>
    </location>
</feature>
<sequence length="84" mass="9999">MVQRVLKQCTPLWTTFVYEKFKELNSPNISSIEKAKIDKEVMDMQRLEKMYNISHLLFVFWIPTIIIVISYLTVLLILQGHLKE</sequence>
<organism evidence="2 3">
    <name type="scientific">Trichostrongylus colubriformis</name>
    <name type="common">Black scour worm</name>
    <dbReference type="NCBI Taxonomy" id="6319"/>
    <lineage>
        <taxon>Eukaryota</taxon>
        <taxon>Metazoa</taxon>
        <taxon>Ecdysozoa</taxon>
        <taxon>Nematoda</taxon>
        <taxon>Chromadorea</taxon>
        <taxon>Rhabditida</taxon>
        <taxon>Rhabditina</taxon>
        <taxon>Rhabditomorpha</taxon>
        <taxon>Strongyloidea</taxon>
        <taxon>Trichostrongylidae</taxon>
        <taxon>Trichostrongylus</taxon>
    </lineage>
</organism>
<reference evidence="2 3" key="1">
    <citation type="submission" date="2019-10" db="EMBL/GenBank/DDBJ databases">
        <title>Assembly and Annotation for the nematode Trichostrongylus colubriformis.</title>
        <authorList>
            <person name="Martin J."/>
        </authorList>
    </citation>
    <scope>NUCLEOTIDE SEQUENCE [LARGE SCALE GENOMIC DNA]</scope>
    <source>
        <strain evidence="2">G859</strain>
        <tissue evidence="2">Whole worm</tissue>
    </source>
</reference>
<keyword evidence="1" id="KW-0472">Membrane</keyword>
<evidence type="ECO:0000313" key="2">
    <source>
        <dbReference type="EMBL" id="KAK5976841.1"/>
    </source>
</evidence>
<feature type="non-terminal residue" evidence="2">
    <location>
        <position position="84"/>
    </location>
</feature>
<accession>A0AAN8FCV9</accession>
<dbReference type="AlphaFoldDB" id="A0AAN8FCV9"/>
<dbReference type="SUPFAM" id="SSF81321">
    <property type="entry name" value="Family A G protein-coupled receptor-like"/>
    <property type="match status" value="1"/>
</dbReference>